<gene>
    <name evidence="2" type="ORF">OLW01_16870</name>
</gene>
<dbReference type="PIRSF" id="PIRSF004923">
    <property type="entry name" value="RseC"/>
    <property type="match status" value="1"/>
</dbReference>
<keyword evidence="1" id="KW-1133">Transmembrane helix</keyword>
<keyword evidence="3" id="KW-1185">Reference proteome</keyword>
<reference evidence="2" key="1">
    <citation type="submission" date="2022-10" db="EMBL/GenBank/DDBJ databases">
        <title>Catenovulum adriacola sp. nov. isolated in the Harbour of Susak.</title>
        <authorList>
            <person name="Schoch T."/>
            <person name="Reich S.J."/>
            <person name="Stoeferle S."/>
            <person name="Flaiz M."/>
            <person name="Kazda M."/>
            <person name="Riedel C.U."/>
            <person name="Duerre P."/>
        </authorList>
    </citation>
    <scope>NUCLEOTIDE SEQUENCE</scope>
    <source>
        <strain evidence="2">TS8</strain>
        <plasmid evidence="2">pCadTS8_2</plasmid>
    </source>
</reference>
<evidence type="ECO:0000313" key="2">
    <source>
        <dbReference type="EMBL" id="WAJ72406.1"/>
    </source>
</evidence>
<dbReference type="Proteomes" id="UP001163726">
    <property type="component" value="Plasmid pCadTS8_2"/>
</dbReference>
<keyword evidence="1" id="KW-0812">Transmembrane</keyword>
<keyword evidence="2" id="KW-0614">Plasmid</keyword>
<dbReference type="InterPro" id="IPR007359">
    <property type="entry name" value="SigmaE_reg_RseC_MucC"/>
</dbReference>
<dbReference type="PANTHER" id="PTHR35867">
    <property type="entry name" value="PROTEIN RSEC"/>
    <property type="match status" value="1"/>
</dbReference>
<proteinExistence type="predicted"/>
<sequence length="151" mass="16712">MLYEKATVIERYNNDLIWVETQIKTSCNACSHNSECGTGMIAKSLTPKSNNVLVECAHEVAAGEQITVAVPEQSIVSGAFILYGVPLFLFMAALIASHFLIQLELISLVIALLFGWLGFYFARPLTKRFNQNQNLPYVVHEPAGFVCVQSD</sequence>
<evidence type="ECO:0000313" key="3">
    <source>
        <dbReference type="Proteomes" id="UP001163726"/>
    </source>
</evidence>
<evidence type="ECO:0000256" key="1">
    <source>
        <dbReference type="SAM" id="Phobius"/>
    </source>
</evidence>
<organism evidence="2 3">
    <name type="scientific">Catenovulum adriaticum</name>
    <dbReference type="NCBI Taxonomy" id="2984846"/>
    <lineage>
        <taxon>Bacteria</taxon>
        <taxon>Pseudomonadati</taxon>
        <taxon>Pseudomonadota</taxon>
        <taxon>Gammaproteobacteria</taxon>
        <taxon>Alteromonadales</taxon>
        <taxon>Alteromonadaceae</taxon>
        <taxon>Catenovulum</taxon>
    </lineage>
</organism>
<keyword evidence="1" id="KW-0472">Membrane</keyword>
<dbReference type="Pfam" id="PF04246">
    <property type="entry name" value="RseC_MucC"/>
    <property type="match status" value="1"/>
</dbReference>
<name>A0ABY7AUU5_9ALTE</name>
<accession>A0ABY7AUU5</accession>
<protein>
    <submittedName>
        <fullName evidence="2">SoxR reducing system RseC family protein</fullName>
    </submittedName>
</protein>
<feature type="transmembrane region" description="Helical" evidence="1">
    <location>
        <begin position="80"/>
        <end position="99"/>
    </location>
</feature>
<dbReference type="InterPro" id="IPR026268">
    <property type="entry name" value="RseC"/>
</dbReference>
<dbReference type="PANTHER" id="PTHR35867:SF1">
    <property type="entry name" value="PROTEIN RSEC"/>
    <property type="match status" value="1"/>
</dbReference>
<dbReference type="RefSeq" id="WP_268077198.1">
    <property type="nucleotide sequence ID" value="NZ_CP109967.1"/>
</dbReference>
<geneLocation type="plasmid" evidence="2 3">
    <name>pCadTS8_2</name>
</geneLocation>
<dbReference type="EMBL" id="CP109967">
    <property type="protein sequence ID" value="WAJ72406.1"/>
    <property type="molecule type" value="Genomic_DNA"/>
</dbReference>
<feature type="transmembrane region" description="Helical" evidence="1">
    <location>
        <begin position="105"/>
        <end position="122"/>
    </location>
</feature>